<feature type="transmembrane region" description="Helical" evidence="1">
    <location>
        <begin position="12"/>
        <end position="31"/>
    </location>
</feature>
<dbReference type="RefSeq" id="WP_236890601.1">
    <property type="nucleotide sequence ID" value="NZ_AP024488.1"/>
</dbReference>
<sequence length="278" mass="29458">MTKDKTGESGFTILEILVALLLSSVLLFFIYEIFSSQNRLQIDENQRMTLQQDGRAALNLMANGMRLAGYSPRGTTAEAALNGNSASAGITVAAFNGITYTCDLNENGQIDTGETISFQLNATDPTILERSVGGASQPLLTNVVAFSILYAWDVEGKGASSGYGDLEPTGAATNWGVDSDGDGALDLCYQADATGALILAAPIALNPTVPLNQVRGARIWLLLESDRKKQVDVSSNTAFSVPLAGANSSAGALDTGTLDSDRSHRLFTTTVKLRNMYF</sequence>
<accession>A0ABM7PNY6</accession>
<dbReference type="Pfam" id="PF07963">
    <property type="entry name" value="N_methyl"/>
    <property type="match status" value="1"/>
</dbReference>
<protein>
    <recommendedName>
        <fullName evidence="4">Prepilin-type N-terminal cleavage/methylation domain-containing protein</fullName>
    </recommendedName>
</protein>
<dbReference type="EMBL" id="AP024488">
    <property type="protein sequence ID" value="BCS99258.1"/>
    <property type="molecule type" value="Genomic_DNA"/>
</dbReference>
<keyword evidence="1" id="KW-0472">Membrane</keyword>
<reference evidence="2 3" key="1">
    <citation type="submission" date="2021-02" db="EMBL/GenBank/DDBJ databases">
        <title>Complete genome of Desulfoluna sp. strain ASN36.</title>
        <authorList>
            <person name="Takahashi A."/>
            <person name="Kojima H."/>
            <person name="Fukui M."/>
        </authorList>
    </citation>
    <scope>NUCLEOTIDE SEQUENCE [LARGE SCALE GENOMIC DNA]</scope>
    <source>
        <strain evidence="2 3">ASN36</strain>
    </source>
</reference>
<evidence type="ECO:0000313" key="3">
    <source>
        <dbReference type="Proteomes" id="UP001320148"/>
    </source>
</evidence>
<dbReference type="NCBIfam" id="TIGR02532">
    <property type="entry name" value="IV_pilin_GFxxxE"/>
    <property type="match status" value="1"/>
</dbReference>
<keyword evidence="1" id="KW-0812">Transmembrane</keyword>
<keyword evidence="1" id="KW-1133">Transmembrane helix</keyword>
<evidence type="ECO:0008006" key="4">
    <source>
        <dbReference type="Google" id="ProtNLM"/>
    </source>
</evidence>
<organism evidence="2 3">
    <name type="scientific">Desulfoluna limicola</name>
    <dbReference type="NCBI Taxonomy" id="2810562"/>
    <lineage>
        <taxon>Bacteria</taxon>
        <taxon>Pseudomonadati</taxon>
        <taxon>Thermodesulfobacteriota</taxon>
        <taxon>Desulfobacteria</taxon>
        <taxon>Desulfobacterales</taxon>
        <taxon>Desulfolunaceae</taxon>
        <taxon>Desulfoluna</taxon>
    </lineage>
</organism>
<name>A0ABM7PNY6_9BACT</name>
<proteinExistence type="predicted"/>
<keyword evidence="3" id="KW-1185">Reference proteome</keyword>
<dbReference type="InterPro" id="IPR012902">
    <property type="entry name" value="N_methyl_site"/>
</dbReference>
<evidence type="ECO:0000313" key="2">
    <source>
        <dbReference type="EMBL" id="BCS99258.1"/>
    </source>
</evidence>
<evidence type="ECO:0000256" key="1">
    <source>
        <dbReference type="SAM" id="Phobius"/>
    </source>
</evidence>
<gene>
    <name evidence="2" type="ORF">DSLASN_48900</name>
</gene>
<dbReference type="Proteomes" id="UP001320148">
    <property type="component" value="Chromosome"/>
</dbReference>